<evidence type="ECO:0000313" key="2">
    <source>
        <dbReference type="EMBL" id="KAL2317048.1"/>
    </source>
</evidence>
<dbReference type="Proteomes" id="UP001603857">
    <property type="component" value="Unassembled WGS sequence"/>
</dbReference>
<dbReference type="EMBL" id="JBGMDY010000011">
    <property type="protein sequence ID" value="KAL2317048.1"/>
    <property type="molecule type" value="Genomic_DNA"/>
</dbReference>
<accession>A0ABD1L127</accession>
<evidence type="ECO:0000313" key="3">
    <source>
        <dbReference type="Proteomes" id="UP001603857"/>
    </source>
</evidence>
<evidence type="ECO:0000256" key="1">
    <source>
        <dbReference type="SAM" id="MobiDB-lite"/>
    </source>
</evidence>
<organism evidence="2 3">
    <name type="scientific">Flemingia macrophylla</name>
    <dbReference type="NCBI Taxonomy" id="520843"/>
    <lineage>
        <taxon>Eukaryota</taxon>
        <taxon>Viridiplantae</taxon>
        <taxon>Streptophyta</taxon>
        <taxon>Embryophyta</taxon>
        <taxon>Tracheophyta</taxon>
        <taxon>Spermatophyta</taxon>
        <taxon>Magnoliopsida</taxon>
        <taxon>eudicotyledons</taxon>
        <taxon>Gunneridae</taxon>
        <taxon>Pentapetalae</taxon>
        <taxon>rosids</taxon>
        <taxon>fabids</taxon>
        <taxon>Fabales</taxon>
        <taxon>Fabaceae</taxon>
        <taxon>Papilionoideae</taxon>
        <taxon>50 kb inversion clade</taxon>
        <taxon>NPAAA clade</taxon>
        <taxon>indigoferoid/millettioid clade</taxon>
        <taxon>Phaseoleae</taxon>
        <taxon>Flemingia</taxon>
    </lineage>
</organism>
<sequence>MPQTDKNCTGASSGGIQVAQGGPLNPMHDMACDALMQHESYATPMNILSLPAHSYFFL</sequence>
<comment type="caution">
    <text evidence="2">The sequence shown here is derived from an EMBL/GenBank/DDBJ whole genome shotgun (WGS) entry which is preliminary data.</text>
</comment>
<reference evidence="2 3" key="1">
    <citation type="submission" date="2024-08" db="EMBL/GenBank/DDBJ databases">
        <title>Insights into the chromosomal genome structure of Flemingia macrophylla.</title>
        <authorList>
            <person name="Ding Y."/>
            <person name="Zhao Y."/>
            <person name="Bi W."/>
            <person name="Wu M."/>
            <person name="Zhao G."/>
            <person name="Gong Y."/>
            <person name="Li W."/>
            <person name="Zhang P."/>
        </authorList>
    </citation>
    <scope>NUCLEOTIDE SEQUENCE [LARGE SCALE GENOMIC DNA]</scope>
    <source>
        <strain evidence="2">DYQJB</strain>
        <tissue evidence="2">Leaf</tissue>
    </source>
</reference>
<feature type="compositionally biased region" description="Polar residues" evidence="1">
    <location>
        <begin position="1"/>
        <end position="15"/>
    </location>
</feature>
<feature type="region of interest" description="Disordered" evidence="1">
    <location>
        <begin position="1"/>
        <end position="22"/>
    </location>
</feature>
<keyword evidence="3" id="KW-1185">Reference proteome</keyword>
<gene>
    <name evidence="2" type="ORF">Fmac_030924</name>
</gene>
<proteinExistence type="predicted"/>
<name>A0ABD1L127_9FABA</name>
<protein>
    <submittedName>
        <fullName evidence="2">Uncharacterized protein</fullName>
    </submittedName>
</protein>
<dbReference type="AlphaFoldDB" id="A0ABD1L127"/>